<keyword evidence="2" id="KW-1185">Reference proteome</keyword>
<gene>
    <name evidence="1" type="ORF">PACLA_8A022879</name>
</gene>
<organism evidence="1 2">
    <name type="scientific">Paramuricea clavata</name>
    <name type="common">Red gorgonian</name>
    <name type="synonym">Violescent sea-whip</name>
    <dbReference type="NCBI Taxonomy" id="317549"/>
    <lineage>
        <taxon>Eukaryota</taxon>
        <taxon>Metazoa</taxon>
        <taxon>Cnidaria</taxon>
        <taxon>Anthozoa</taxon>
        <taxon>Octocorallia</taxon>
        <taxon>Malacalcyonacea</taxon>
        <taxon>Plexauridae</taxon>
        <taxon>Paramuricea</taxon>
    </lineage>
</organism>
<name>A0A7D9HID5_PARCT</name>
<proteinExistence type="predicted"/>
<sequence length="221" mass="24643">MTVCCSSEFSNLNRNICLSTWDFQGIYRHKVSQDIDYDGKRISWHNDYESLQKFIECVFAQQGKWKSAGGTSKKFVSSIADLSCTWYPGKLNSLLFHGKTGDLVNDILVTVCKSTSFNTFENSVKVCVQNIPVLNSRDTDGMTNSSQTQTSNVSCSAVKDMCKQPSPLCVDLLSDFENMKINFEIILTRVDALQSLANTQAICFNNDNIVHLESVLDGEGT</sequence>
<reference evidence="1" key="1">
    <citation type="submission" date="2020-04" db="EMBL/GenBank/DDBJ databases">
        <authorList>
            <person name="Alioto T."/>
            <person name="Alioto T."/>
            <person name="Gomez Garrido J."/>
        </authorList>
    </citation>
    <scope>NUCLEOTIDE SEQUENCE</scope>
    <source>
        <strain evidence="1">A484AB</strain>
    </source>
</reference>
<dbReference type="AlphaFoldDB" id="A0A7D9HID5"/>
<comment type="caution">
    <text evidence="1">The sequence shown here is derived from an EMBL/GenBank/DDBJ whole genome shotgun (WGS) entry which is preliminary data.</text>
</comment>
<evidence type="ECO:0000313" key="2">
    <source>
        <dbReference type="Proteomes" id="UP001152795"/>
    </source>
</evidence>
<protein>
    <submittedName>
        <fullName evidence="1">Uncharacterized protein</fullName>
    </submittedName>
</protein>
<accession>A0A7D9HID5</accession>
<evidence type="ECO:0000313" key="1">
    <source>
        <dbReference type="EMBL" id="CAB3983673.1"/>
    </source>
</evidence>
<dbReference type="Proteomes" id="UP001152795">
    <property type="component" value="Unassembled WGS sequence"/>
</dbReference>
<dbReference type="EMBL" id="CACRXK020000642">
    <property type="protein sequence ID" value="CAB3983673.1"/>
    <property type="molecule type" value="Genomic_DNA"/>
</dbReference>